<dbReference type="PANTHER" id="PTHR37285">
    <property type="entry name" value="SPORE WALL MATURATION PROTEIN DIT1"/>
    <property type="match status" value="1"/>
</dbReference>
<sequence>MSINTVQKTTTALLDVLLNQRRISELAETKCTGILCSECIRHPQEKIQQAVREQRPLTLILPAFPAKSANRQKTLSEKPDRGEIISLSNLNQICHTMQEIYPVGIKLIICSDGRVFNDLVLVSDLHVDVYQKGIQQIIEDYQLTHLSTFSLDELYPCHNYQIMRELLMIEFGQTLDELKQHIATDPSTRYQFNGIHRFITEDQFALKPQQTKSKTRQEAKRIAYEVMRRSNAWSRLLANYFPQSVRLSIHPQPCGSEKIGIHFLPTSNRWGTPWHNVLLKNADGWQLIKRREAEQLGARLNNDHYVLEAC</sequence>
<dbReference type="RefSeq" id="WP_076547575.1">
    <property type="nucleotide sequence ID" value="NZ_CAAAIX010000024.1"/>
</dbReference>
<evidence type="ECO:0000313" key="1">
    <source>
        <dbReference type="EMBL" id="SIR79817.1"/>
    </source>
</evidence>
<proteinExistence type="predicted"/>
<dbReference type="Proteomes" id="UP000254374">
    <property type="component" value="Unassembled WGS sequence"/>
</dbReference>
<dbReference type="AlphaFoldDB" id="A0A377GFE0"/>
<evidence type="ECO:0000313" key="4">
    <source>
        <dbReference type="Proteomes" id="UP000254374"/>
    </source>
</evidence>
<accession>A0A377GFE0</accession>
<reference evidence="2 4" key="2">
    <citation type="submission" date="2018-06" db="EMBL/GenBank/DDBJ databases">
        <authorList>
            <consortium name="Pathogen Informatics"/>
            <person name="Doyle S."/>
        </authorList>
    </citation>
    <scope>NUCLEOTIDE SEQUENCE [LARGE SCALE GENOMIC DNA]</scope>
    <source>
        <strain evidence="2 4">NCTC11401</strain>
    </source>
</reference>
<dbReference type="EMBL" id="FTNL01000025">
    <property type="protein sequence ID" value="SIR79817.1"/>
    <property type="molecule type" value="Genomic_DNA"/>
</dbReference>
<dbReference type="Pfam" id="PF05141">
    <property type="entry name" value="DIT1_PvcA"/>
    <property type="match status" value="1"/>
</dbReference>
<name>A0A377GFE0_9GAMM</name>
<evidence type="ECO:0000313" key="2">
    <source>
        <dbReference type="EMBL" id="STO23293.1"/>
    </source>
</evidence>
<reference evidence="1 3" key="1">
    <citation type="submission" date="2017-01" db="EMBL/GenBank/DDBJ databases">
        <authorList>
            <person name="Varghese N."/>
            <person name="Submissions S."/>
        </authorList>
    </citation>
    <scope>NUCLEOTIDE SEQUENCE [LARGE SCALE GENOMIC DNA]</scope>
    <source>
        <strain evidence="1 3">ATCC 33342</strain>
    </source>
</reference>
<dbReference type="PANTHER" id="PTHR37285:SF5">
    <property type="entry name" value="SPORE WALL MATURATION PROTEIN DIT1"/>
    <property type="match status" value="1"/>
</dbReference>
<dbReference type="EMBL" id="UGGV01000001">
    <property type="protein sequence ID" value="STO23293.1"/>
    <property type="molecule type" value="Genomic_DNA"/>
</dbReference>
<dbReference type="InterPro" id="IPR007817">
    <property type="entry name" value="Isocyanide_synthase_DIT1"/>
</dbReference>
<dbReference type="Proteomes" id="UP000186808">
    <property type="component" value="Unassembled WGS sequence"/>
</dbReference>
<keyword evidence="3" id="KW-1185">Reference proteome</keyword>
<gene>
    <name evidence="2" type="ORF">NCTC11401_00084</name>
    <name evidence="1" type="ORF">SAMN05421777_12526</name>
</gene>
<dbReference type="OrthoDB" id="860574at2"/>
<organism evidence="2 4">
    <name type="scientific">Fluoribacter gormanii</name>
    <dbReference type="NCBI Taxonomy" id="464"/>
    <lineage>
        <taxon>Bacteria</taxon>
        <taxon>Pseudomonadati</taxon>
        <taxon>Pseudomonadota</taxon>
        <taxon>Gammaproteobacteria</taxon>
        <taxon>Legionellales</taxon>
        <taxon>Legionellaceae</taxon>
        <taxon>Fluoribacter</taxon>
    </lineage>
</organism>
<evidence type="ECO:0000313" key="3">
    <source>
        <dbReference type="Proteomes" id="UP000186808"/>
    </source>
</evidence>
<dbReference type="STRING" id="464.Lgor_2102"/>
<protein>
    <submittedName>
        <fullName evidence="1 2">Pyoverdine/dityrosine biosynthesis protein</fullName>
    </submittedName>
</protein>